<name>A0A4S8L552_DENBC</name>
<gene>
    <name evidence="1" type="ORF">K435DRAFT_971516</name>
</gene>
<proteinExistence type="predicted"/>
<dbReference type="EMBL" id="ML179655">
    <property type="protein sequence ID" value="THU83560.1"/>
    <property type="molecule type" value="Genomic_DNA"/>
</dbReference>
<dbReference type="OrthoDB" id="2854034at2759"/>
<dbReference type="Gene3D" id="3.10.450.50">
    <property type="match status" value="1"/>
</dbReference>
<evidence type="ECO:0008006" key="3">
    <source>
        <dbReference type="Google" id="ProtNLM"/>
    </source>
</evidence>
<evidence type="ECO:0000313" key="1">
    <source>
        <dbReference type="EMBL" id="THU83560.1"/>
    </source>
</evidence>
<dbReference type="AlphaFoldDB" id="A0A4S8L552"/>
<protein>
    <recommendedName>
        <fullName evidence="3">Nuclear transport factor 2 family protein</fullName>
    </recommendedName>
</protein>
<dbReference type="Proteomes" id="UP000297245">
    <property type="component" value="Unassembled WGS sequence"/>
</dbReference>
<evidence type="ECO:0000313" key="2">
    <source>
        <dbReference type="Proteomes" id="UP000297245"/>
    </source>
</evidence>
<dbReference type="SUPFAM" id="SSF54427">
    <property type="entry name" value="NTF2-like"/>
    <property type="match status" value="1"/>
</dbReference>
<sequence length="120" mass="13037">MTDKVKIVRDYHDLLNAGQIAQANAHLAHNLTANFSVGGPQLNKEEVGNVQQGVQNALNTTTLITEAKEVDGKVVVVGKSLLKLKVEEVPFKAVYEFNGNQIGAVKFETDPSFQVKAFSI</sequence>
<accession>A0A4S8L552</accession>
<dbReference type="InterPro" id="IPR032710">
    <property type="entry name" value="NTF2-like_dom_sf"/>
</dbReference>
<keyword evidence="2" id="KW-1185">Reference proteome</keyword>
<reference evidence="1 2" key="1">
    <citation type="journal article" date="2019" name="Nat. Ecol. Evol.">
        <title>Megaphylogeny resolves global patterns of mushroom evolution.</title>
        <authorList>
            <person name="Varga T."/>
            <person name="Krizsan K."/>
            <person name="Foldi C."/>
            <person name="Dima B."/>
            <person name="Sanchez-Garcia M."/>
            <person name="Sanchez-Ramirez S."/>
            <person name="Szollosi G.J."/>
            <person name="Szarkandi J.G."/>
            <person name="Papp V."/>
            <person name="Albert L."/>
            <person name="Andreopoulos W."/>
            <person name="Angelini C."/>
            <person name="Antonin V."/>
            <person name="Barry K.W."/>
            <person name="Bougher N.L."/>
            <person name="Buchanan P."/>
            <person name="Buyck B."/>
            <person name="Bense V."/>
            <person name="Catcheside P."/>
            <person name="Chovatia M."/>
            <person name="Cooper J."/>
            <person name="Damon W."/>
            <person name="Desjardin D."/>
            <person name="Finy P."/>
            <person name="Geml J."/>
            <person name="Haridas S."/>
            <person name="Hughes K."/>
            <person name="Justo A."/>
            <person name="Karasinski D."/>
            <person name="Kautmanova I."/>
            <person name="Kiss B."/>
            <person name="Kocsube S."/>
            <person name="Kotiranta H."/>
            <person name="LaButti K.M."/>
            <person name="Lechner B.E."/>
            <person name="Liimatainen K."/>
            <person name="Lipzen A."/>
            <person name="Lukacs Z."/>
            <person name="Mihaltcheva S."/>
            <person name="Morgado L.N."/>
            <person name="Niskanen T."/>
            <person name="Noordeloos M.E."/>
            <person name="Ohm R.A."/>
            <person name="Ortiz-Santana B."/>
            <person name="Ovrebo C."/>
            <person name="Racz N."/>
            <person name="Riley R."/>
            <person name="Savchenko A."/>
            <person name="Shiryaev A."/>
            <person name="Soop K."/>
            <person name="Spirin V."/>
            <person name="Szebenyi C."/>
            <person name="Tomsovsky M."/>
            <person name="Tulloss R.E."/>
            <person name="Uehling J."/>
            <person name="Grigoriev I.V."/>
            <person name="Vagvolgyi C."/>
            <person name="Papp T."/>
            <person name="Martin F.M."/>
            <person name="Miettinen O."/>
            <person name="Hibbett D.S."/>
            <person name="Nagy L.G."/>
        </authorList>
    </citation>
    <scope>NUCLEOTIDE SEQUENCE [LARGE SCALE GENOMIC DNA]</scope>
    <source>
        <strain evidence="1 2">CBS 962.96</strain>
    </source>
</reference>
<organism evidence="1 2">
    <name type="scientific">Dendrothele bispora (strain CBS 962.96)</name>
    <dbReference type="NCBI Taxonomy" id="1314807"/>
    <lineage>
        <taxon>Eukaryota</taxon>
        <taxon>Fungi</taxon>
        <taxon>Dikarya</taxon>
        <taxon>Basidiomycota</taxon>
        <taxon>Agaricomycotina</taxon>
        <taxon>Agaricomycetes</taxon>
        <taxon>Agaricomycetidae</taxon>
        <taxon>Agaricales</taxon>
        <taxon>Agaricales incertae sedis</taxon>
        <taxon>Dendrothele</taxon>
    </lineage>
</organism>